<evidence type="ECO:0000313" key="1">
    <source>
        <dbReference type="EMBL" id="QBH78394.1"/>
    </source>
</evidence>
<organism evidence="1">
    <name type="scientific">Human herpesvirus 2</name>
    <name type="common">HHV-2</name>
    <name type="synonym">Human herpes simplex virus 2</name>
    <dbReference type="NCBI Taxonomy" id="10310"/>
    <lineage>
        <taxon>Viruses</taxon>
        <taxon>Duplodnaviria</taxon>
        <taxon>Heunggongvirae</taxon>
        <taxon>Peploviricota</taxon>
        <taxon>Herviviricetes</taxon>
        <taxon>Herpesvirales</taxon>
        <taxon>Orthoherpesviridae</taxon>
        <taxon>Alphaherpesvirinae</taxon>
        <taxon>Simplexvirus</taxon>
        <taxon>Simplexvirus humanalpha2</taxon>
    </lineage>
</organism>
<dbReference type="EMBL" id="MH790634">
    <property type="protein sequence ID" value="QBH82804.1"/>
    <property type="molecule type" value="Genomic_DNA"/>
</dbReference>
<evidence type="ECO:0000313" key="3">
    <source>
        <dbReference type="EMBL" id="QBH85158.1"/>
    </source>
</evidence>
<name>A0A481TAH7_HHV2</name>
<organismHost>
    <name type="scientific">Homo sapiens</name>
    <name type="common">Human</name>
    <dbReference type="NCBI Taxonomy" id="9606"/>
</organismHost>
<dbReference type="EMBL" id="MH790660">
    <property type="protein sequence ID" value="QBH85158.1"/>
    <property type="molecule type" value="Genomic_DNA"/>
</dbReference>
<protein>
    <submittedName>
        <fullName evidence="1">Uncharacterized protein</fullName>
    </submittedName>
</protein>
<proteinExistence type="predicted"/>
<dbReference type="EMBL" id="MH790583">
    <property type="protein sequence ID" value="QBH78394.1"/>
    <property type="molecule type" value="Genomic_DNA"/>
</dbReference>
<sequence>MLFRTYLAVERQTPLALILSITSSKGTGARSSNIPINWE</sequence>
<evidence type="ECO:0000313" key="2">
    <source>
        <dbReference type="EMBL" id="QBH82804.1"/>
    </source>
</evidence>
<reference evidence="1" key="1">
    <citation type="submission" date="2018-08" db="EMBL/GenBank/DDBJ databases">
        <title>HSV2 whole genome sequences from clinical isolates.</title>
        <authorList>
            <person name="Roychoudhury P."/>
            <person name="Greninger A.L."/>
            <person name="Jerome K.R."/>
            <person name="Johnston C."/>
            <person name="Wald A."/>
            <person name="Xie H."/>
        </authorList>
    </citation>
    <scope>NUCLEOTIDE SEQUENCE</scope>
    <source>
        <strain evidence="2">2000-9815</strain>
        <strain evidence="1">2003-24998</strain>
        <strain evidence="3">2008-483</strain>
    </source>
</reference>
<accession>A0A481TAH7</accession>